<organism evidence="2 3">
    <name type="scientific">Caerostris extrusa</name>
    <name type="common">Bark spider</name>
    <name type="synonym">Caerostris bankana</name>
    <dbReference type="NCBI Taxonomy" id="172846"/>
    <lineage>
        <taxon>Eukaryota</taxon>
        <taxon>Metazoa</taxon>
        <taxon>Ecdysozoa</taxon>
        <taxon>Arthropoda</taxon>
        <taxon>Chelicerata</taxon>
        <taxon>Arachnida</taxon>
        <taxon>Araneae</taxon>
        <taxon>Araneomorphae</taxon>
        <taxon>Entelegynae</taxon>
        <taxon>Araneoidea</taxon>
        <taxon>Araneidae</taxon>
        <taxon>Caerostris</taxon>
    </lineage>
</organism>
<dbReference type="Proteomes" id="UP001054945">
    <property type="component" value="Unassembled WGS sequence"/>
</dbReference>
<feature type="non-terminal residue" evidence="2">
    <location>
        <position position="47"/>
    </location>
</feature>
<evidence type="ECO:0000313" key="3">
    <source>
        <dbReference type="Proteomes" id="UP001054945"/>
    </source>
</evidence>
<proteinExistence type="predicted"/>
<accession>A0AAV4Q406</accession>
<evidence type="ECO:0000313" key="2">
    <source>
        <dbReference type="EMBL" id="GIY03117.1"/>
    </source>
</evidence>
<evidence type="ECO:0000256" key="1">
    <source>
        <dbReference type="SAM" id="MobiDB-lite"/>
    </source>
</evidence>
<sequence length="47" mass="5484">MIQPLATPFSRKVQKPKCHPHRSEDEYLVFPRPLDIVTGGGWRLRPE</sequence>
<comment type="caution">
    <text evidence="2">The sequence shown here is derived from an EMBL/GenBank/DDBJ whole genome shotgun (WGS) entry which is preliminary data.</text>
</comment>
<dbReference type="AlphaFoldDB" id="A0AAV4Q406"/>
<gene>
    <name evidence="2" type="ORF">CEXT_758571</name>
</gene>
<protein>
    <submittedName>
        <fullName evidence="2">Uncharacterized protein</fullName>
    </submittedName>
</protein>
<feature type="region of interest" description="Disordered" evidence="1">
    <location>
        <begin position="1"/>
        <end position="24"/>
    </location>
</feature>
<keyword evidence="3" id="KW-1185">Reference proteome</keyword>
<dbReference type="EMBL" id="BPLR01005542">
    <property type="protein sequence ID" value="GIY03117.1"/>
    <property type="molecule type" value="Genomic_DNA"/>
</dbReference>
<reference evidence="2 3" key="1">
    <citation type="submission" date="2021-06" db="EMBL/GenBank/DDBJ databases">
        <title>Caerostris extrusa draft genome.</title>
        <authorList>
            <person name="Kono N."/>
            <person name="Arakawa K."/>
        </authorList>
    </citation>
    <scope>NUCLEOTIDE SEQUENCE [LARGE SCALE GENOMIC DNA]</scope>
</reference>
<name>A0AAV4Q406_CAEEX</name>